<keyword evidence="1" id="KW-0472">Membrane</keyword>
<proteinExistence type="predicted"/>
<feature type="transmembrane region" description="Helical" evidence="1">
    <location>
        <begin position="127"/>
        <end position="149"/>
    </location>
</feature>
<name>A0A382WFN0_9ZZZZ</name>
<gene>
    <name evidence="2" type="ORF">METZ01_LOCUS410590</name>
</gene>
<keyword evidence="1" id="KW-1133">Transmembrane helix</keyword>
<evidence type="ECO:0000313" key="2">
    <source>
        <dbReference type="EMBL" id="SVD57736.1"/>
    </source>
</evidence>
<evidence type="ECO:0000256" key="1">
    <source>
        <dbReference type="SAM" id="Phobius"/>
    </source>
</evidence>
<feature type="transmembrane region" description="Helical" evidence="1">
    <location>
        <begin position="73"/>
        <end position="95"/>
    </location>
</feature>
<accession>A0A382WFN0</accession>
<dbReference type="EMBL" id="UINC01159570">
    <property type="protein sequence ID" value="SVD57736.1"/>
    <property type="molecule type" value="Genomic_DNA"/>
</dbReference>
<feature type="transmembrane region" description="Helical" evidence="1">
    <location>
        <begin position="21"/>
        <end position="38"/>
    </location>
</feature>
<dbReference type="AlphaFoldDB" id="A0A382WFN0"/>
<reference evidence="2" key="1">
    <citation type="submission" date="2018-05" db="EMBL/GenBank/DDBJ databases">
        <authorList>
            <person name="Lanie J.A."/>
            <person name="Ng W.-L."/>
            <person name="Kazmierczak K.M."/>
            <person name="Andrzejewski T.M."/>
            <person name="Davidsen T.M."/>
            <person name="Wayne K.J."/>
            <person name="Tettelin H."/>
            <person name="Glass J.I."/>
            <person name="Rusch D."/>
            <person name="Podicherti R."/>
            <person name="Tsui H.-C.T."/>
            <person name="Winkler M.E."/>
        </authorList>
    </citation>
    <scope>NUCLEOTIDE SEQUENCE</scope>
</reference>
<feature type="non-terminal residue" evidence="2">
    <location>
        <position position="150"/>
    </location>
</feature>
<keyword evidence="1" id="KW-0812">Transmembrane</keyword>
<protein>
    <submittedName>
        <fullName evidence="2">Uncharacterized protein</fullName>
    </submittedName>
</protein>
<organism evidence="2">
    <name type="scientific">marine metagenome</name>
    <dbReference type="NCBI Taxonomy" id="408172"/>
    <lineage>
        <taxon>unclassified sequences</taxon>
        <taxon>metagenomes</taxon>
        <taxon>ecological metagenomes</taxon>
    </lineage>
</organism>
<feature type="transmembrane region" description="Helical" evidence="1">
    <location>
        <begin position="50"/>
        <end position="66"/>
    </location>
</feature>
<sequence length="150" mass="17023">MRVEKPTPTWQKAITYFSPEQGWILLILLILAFFSVASVIDTANWVETPGLYWVIILASLTGQLFSRIRLPSLLIHPLSVTIGLLASLVSVTSLIKGVSFNEKIWEVCLRLDHWYEIASGEGMNTDLLPYSALILFLAWLMSYTGTWWAY</sequence>